<reference evidence="2 3" key="1">
    <citation type="submission" date="2017-01" db="EMBL/GenBank/DDBJ databases">
        <title>Genome sequencing of Arcobacter sp. LPB0137.</title>
        <authorList>
            <person name="Lee G.-W."/>
            <person name="Yi H."/>
        </authorList>
    </citation>
    <scope>NUCLEOTIDE SEQUENCE [LARGE SCALE GENOMIC DNA]</scope>
    <source>
        <strain evidence="2 3">LPB0137</strain>
    </source>
</reference>
<feature type="signal peptide" evidence="1">
    <location>
        <begin position="1"/>
        <end position="17"/>
    </location>
</feature>
<evidence type="ECO:0000313" key="3">
    <source>
        <dbReference type="Proteomes" id="UP000186074"/>
    </source>
</evidence>
<keyword evidence="3" id="KW-1185">Reference proteome</keyword>
<protein>
    <recommendedName>
        <fullName evidence="4">Cytochrome c domain-containing protein</fullName>
    </recommendedName>
</protein>
<proteinExistence type="predicted"/>
<sequence length="114" mass="13668">MAKIILTLILLISFLNAEKTSKNIYESNCIKCHNKLPVSIDKYFYRYLLKYSSENSVKESMFWYLKKPNKDMTIMPDAFIKRFGIKKKTKLSDKKLYEALDIYWEKYKVFGKLK</sequence>
<organism evidence="2 3">
    <name type="scientific">Poseidonibacter parvus</name>
    <dbReference type="NCBI Taxonomy" id="1850254"/>
    <lineage>
        <taxon>Bacteria</taxon>
        <taxon>Pseudomonadati</taxon>
        <taxon>Campylobacterota</taxon>
        <taxon>Epsilonproteobacteria</taxon>
        <taxon>Campylobacterales</taxon>
        <taxon>Arcobacteraceae</taxon>
        <taxon>Poseidonibacter</taxon>
    </lineage>
</organism>
<name>A0A1P8KN01_9BACT</name>
<dbReference type="KEGG" id="alp:LPB137_08565"/>
<dbReference type="STRING" id="1850254.LPB137_08565"/>
<evidence type="ECO:0000313" key="2">
    <source>
        <dbReference type="EMBL" id="APW65905.1"/>
    </source>
</evidence>
<dbReference type="RefSeq" id="WP_076087058.1">
    <property type="nucleotide sequence ID" value="NZ_CP019070.1"/>
</dbReference>
<accession>A0A1P8KN01</accession>
<dbReference type="AlphaFoldDB" id="A0A1P8KN01"/>
<gene>
    <name evidence="2" type="ORF">LPB137_08565</name>
</gene>
<evidence type="ECO:0000256" key="1">
    <source>
        <dbReference type="SAM" id="SignalP"/>
    </source>
</evidence>
<keyword evidence="1" id="KW-0732">Signal</keyword>
<dbReference type="Proteomes" id="UP000186074">
    <property type="component" value="Chromosome"/>
</dbReference>
<evidence type="ECO:0008006" key="4">
    <source>
        <dbReference type="Google" id="ProtNLM"/>
    </source>
</evidence>
<dbReference type="EMBL" id="CP019070">
    <property type="protein sequence ID" value="APW65905.1"/>
    <property type="molecule type" value="Genomic_DNA"/>
</dbReference>
<feature type="chain" id="PRO_5012930260" description="Cytochrome c domain-containing protein" evidence="1">
    <location>
        <begin position="18"/>
        <end position="114"/>
    </location>
</feature>